<accession>B5I9V6</accession>
<gene>
    <name evidence="5" type="ordered locus">Aboo_0601</name>
</gene>
<keyword evidence="3" id="KW-0521">NADP</keyword>
<reference evidence="5" key="1">
    <citation type="submission" date="2010-02" db="EMBL/GenBank/DDBJ databases">
        <title>Complete sequence of Aciduliprofundum boonei T469.</title>
        <authorList>
            <consortium name="US DOE Joint Genome Institute"/>
            <person name="Lucas S."/>
            <person name="Copeland A."/>
            <person name="Lapidus A."/>
            <person name="Cheng J.-F."/>
            <person name="Bruce D."/>
            <person name="Goodwin L."/>
            <person name="Pitluck S."/>
            <person name="Saunders E."/>
            <person name="Detter J.C."/>
            <person name="Han C."/>
            <person name="Tapia R."/>
            <person name="Land M."/>
            <person name="Hauser L."/>
            <person name="Kyrpides N."/>
            <person name="Mikhailova N."/>
            <person name="Flores G."/>
            <person name="Reysenbach A.-L."/>
            <person name="Woyke T."/>
        </authorList>
    </citation>
    <scope>NUCLEOTIDE SEQUENCE</scope>
    <source>
        <strain evidence="5">T469</strain>
    </source>
</reference>
<dbReference type="GO" id="GO:0005737">
    <property type="term" value="C:cytoplasm"/>
    <property type="evidence" value="ECO:0007669"/>
    <property type="project" value="InterPro"/>
</dbReference>
<evidence type="ECO:0000256" key="1">
    <source>
        <dbReference type="ARBA" id="ARBA00022490"/>
    </source>
</evidence>
<evidence type="ECO:0000313" key="5">
    <source>
        <dbReference type="EMBL" id="ADD08412.1"/>
    </source>
</evidence>
<dbReference type="Pfam" id="PF14489">
    <property type="entry name" value="QueF"/>
    <property type="match status" value="1"/>
</dbReference>
<dbReference type="EMBL" id="CP001941">
    <property type="protein sequence ID" value="ADD08412.1"/>
    <property type="molecule type" value="Genomic_DNA"/>
</dbReference>
<dbReference type="GO" id="GO:0033739">
    <property type="term" value="F:preQ1 synthase activity"/>
    <property type="evidence" value="ECO:0007669"/>
    <property type="project" value="InterPro"/>
</dbReference>
<evidence type="ECO:0000256" key="3">
    <source>
        <dbReference type="ARBA" id="ARBA00022857"/>
    </source>
</evidence>
<dbReference type="AlphaFoldDB" id="B5I9V6"/>
<dbReference type="HAMAP" id="MF_00818">
    <property type="entry name" value="QueF_type1"/>
    <property type="match status" value="1"/>
</dbReference>
<evidence type="ECO:0000256" key="4">
    <source>
        <dbReference type="ARBA" id="ARBA00023002"/>
    </source>
</evidence>
<dbReference type="RefSeq" id="WP_008082253.1">
    <property type="nucleotide sequence ID" value="NC_013926.1"/>
</dbReference>
<proteinExistence type="inferred from homology"/>
<dbReference type="InterPro" id="IPR050084">
    <property type="entry name" value="NADPH_dep_7-cyano-7-deazaG_red"/>
</dbReference>
<keyword evidence="6" id="KW-1185">Reference proteome</keyword>
<dbReference type="GeneID" id="8827546"/>
<dbReference type="InterPro" id="IPR043133">
    <property type="entry name" value="GTP-CH-I_C/QueF"/>
</dbReference>
<dbReference type="InterPro" id="IPR029500">
    <property type="entry name" value="QueF"/>
</dbReference>
<organism evidence="5 6">
    <name type="scientific">Aciduliprofundum boonei (strain DSM 19572 / T469)</name>
    <dbReference type="NCBI Taxonomy" id="439481"/>
    <lineage>
        <taxon>Archaea</taxon>
        <taxon>Methanobacteriati</taxon>
        <taxon>Thermoplasmatota</taxon>
        <taxon>DHVE2 group</taxon>
        <taxon>Candidatus Aciduliprofundum</taxon>
    </lineage>
</organism>
<dbReference type="OrthoDB" id="360075at2157"/>
<dbReference type="SUPFAM" id="SSF55620">
    <property type="entry name" value="Tetrahydrobiopterin biosynthesis enzymes-like"/>
    <property type="match status" value="1"/>
</dbReference>
<dbReference type="eggNOG" id="arCOG04210">
    <property type="taxonomic scope" value="Archaea"/>
</dbReference>
<evidence type="ECO:0000256" key="2">
    <source>
        <dbReference type="ARBA" id="ARBA00022785"/>
    </source>
</evidence>
<keyword evidence="2" id="KW-0671">Queuosine biosynthesis</keyword>
<dbReference type="GO" id="GO:0008616">
    <property type="term" value="P:tRNA queuosine(34) biosynthetic process"/>
    <property type="evidence" value="ECO:0007669"/>
    <property type="project" value="UniProtKB-KW"/>
</dbReference>
<protein>
    <submittedName>
        <fullName evidence="5">7-cyano-7-deazaguanine reductase</fullName>
    </submittedName>
</protein>
<dbReference type="HOGENOM" id="CLU_102489_1_2_2"/>
<dbReference type="Proteomes" id="UP000001400">
    <property type="component" value="Chromosome"/>
</dbReference>
<dbReference type="NCBIfam" id="TIGR03139">
    <property type="entry name" value="QueF-II"/>
    <property type="match status" value="1"/>
</dbReference>
<dbReference type="InterPro" id="IPR016856">
    <property type="entry name" value="QueF_type1"/>
</dbReference>
<sequence>MEFPKIETAQYEYPETKEVVEYIYPELTAVCPQTGLPDYYILRILYEPDKKLPELKSLKMYLIAYRNFGIWHEHLANKILDDFKSAVEPRWVYVELYVNNRGGIYTTVRRFWSREDGDSVEKAIKNAKMHPHLKF</sequence>
<name>B5I9V6_ACIB4</name>
<dbReference type="KEGG" id="abi:Aboo_0601"/>
<keyword evidence="4" id="KW-0560">Oxidoreductase</keyword>
<dbReference type="PANTHER" id="PTHR34354">
    <property type="entry name" value="NADPH-DEPENDENT 7-CYANO-7-DEAZAGUANINE REDUCTASE"/>
    <property type="match status" value="1"/>
</dbReference>
<dbReference type="Gene3D" id="3.30.1130.10">
    <property type="match status" value="1"/>
</dbReference>
<dbReference type="STRING" id="439481.Aboo_0601"/>
<keyword evidence="1" id="KW-0963">Cytoplasm</keyword>
<evidence type="ECO:0000313" key="6">
    <source>
        <dbReference type="Proteomes" id="UP000001400"/>
    </source>
</evidence>
<dbReference type="PANTHER" id="PTHR34354:SF1">
    <property type="entry name" value="NADPH-DEPENDENT 7-CYANO-7-DEAZAGUANINE REDUCTASE"/>
    <property type="match status" value="1"/>
</dbReference>